<feature type="transmembrane region" description="Helical" evidence="1">
    <location>
        <begin position="110"/>
        <end position="130"/>
    </location>
</feature>
<dbReference type="InterPro" id="IPR007359">
    <property type="entry name" value="SigmaE_reg_RseC_MucC"/>
</dbReference>
<sequence length="156" mass="16457">MMTALATVSAVNAQGNRFDVELSCEQQTSCSGCASQKSCGTGIVSKAVGAKSLHWHLLTSKTVKVGQVVEIGLPEKHLLQSAAIVYLVPLFSLIIGALVSNWFIAPAFGLGEGAIILLSGLSIGLGIYIAKQLSRHIEQRSSQQVTLLRILGEPIS</sequence>
<dbReference type="Pfam" id="PF04246">
    <property type="entry name" value="RseC_MucC"/>
    <property type="match status" value="1"/>
</dbReference>
<feature type="transmembrane region" description="Helical" evidence="1">
    <location>
        <begin position="83"/>
        <end position="104"/>
    </location>
</feature>
<accession>A0A3A6QRH1</accession>
<dbReference type="InterPro" id="IPR026268">
    <property type="entry name" value="RseC"/>
</dbReference>
<reference evidence="2 3" key="1">
    <citation type="submission" date="2018-08" db="EMBL/GenBank/DDBJ databases">
        <title>Vibrio isolated from the Eastern China Marginal Seas.</title>
        <authorList>
            <person name="Li Y."/>
        </authorList>
    </citation>
    <scope>NUCLEOTIDE SEQUENCE [LARGE SCALE GENOMIC DNA]</scope>
    <source>
        <strain evidence="2 3">BEI233</strain>
    </source>
</reference>
<name>A0A3A6QRH1_9VIBR</name>
<dbReference type="EMBL" id="QVMU01000011">
    <property type="protein sequence ID" value="RJX70503.1"/>
    <property type="molecule type" value="Genomic_DNA"/>
</dbReference>
<dbReference type="AlphaFoldDB" id="A0A3A6QRH1"/>
<keyword evidence="1" id="KW-0812">Transmembrane</keyword>
<evidence type="ECO:0000313" key="2">
    <source>
        <dbReference type="EMBL" id="RJX70503.1"/>
    </source>
</evidence>
<protein>
    <submittedName>
        <fullName evidence="2">Transcriptional regulator</fullName>
    </submittedName>
</protein>
<dbReference type="PANTHER" id="PTHR35867">
    <property type="entry name" value="PROTEIN RSEC"/>
    <property type="match status" value="1"/>
</dbReference>
<dbReference type="PANTHER" id="PTHR35867:SF1">
    <property type="entry name" value="PROTEIN RSEC"/>
    <property type="match status" value="1"/>
</dbReference>
<proteinExistence type="predicted"/>
<comment type="caution">
    <text evidence="2">The sequence shown here is derived from an EMBL/GenBank/DDBJ whole genome shotgun (WGS) entry which is preliminary data.</text>
</comment>
<dbReference type="Proteomes" id="UP000273252">
    <property type="component" value="Unassembled WGS sequence"/>
</dbReference>
<organism evidence="2 3">
    <name type="scientific">Vibrio sinensis</name>
    <dbReference type="NCBI Taxonomy" id="2302434"/>
    <lineage>
        <taxon>Bacteria</taxon>
        <taxon>Pseudomonadati</taxon>
        <taxon>Pseudomonadota</taxon>
        <taxon>Gammaproteobacteria</taxon>
        <taxon>Vibrionales</taxon>
        <taxon>Vibrionaceae</taxon>
        <taxon>Vibrio</taxon>
    </lineage>
</organism>
<keyword evidence="1" id="KW-1133">Transmembrane helix</keyword>
<evidence type="ECO:0000256" key="1">
    <source>
        <dbReference type="SAM" id="Phobius"/>
    </source>
</evidence>
<gene>
    <name evidence="2" type="ORF">DZ860_13150</name>
</gene>
<evidence type="ECO:0000313" key="3">
    <source>
        <dbReference type="Proteomes" id="UP000273252"/>
    </source>
</evidence>
<dbReference type="OrthoDB" id="9795854at2"/>
<dbReference type="RefSeq" id="WP_120032000.1">
    <property type="nucleotide sequence ID" value="NZ_QVMU01000011.1"/>
</dbReference>
<keyword evidence="3" id="KW-1185">Reference proteome</keyword>
<dbReference type="PIRSF" id="PIRSF004923">
    <property type="entry name" value="RseC"/>
    <property type="match status" value="1"/>
</dbReference>
<keyword evidence="1" id="KW-0472">Membrane</keyword>